<protein>
    <recommendedName>
        <fullName evidence="1">Squalene cyclase C-terminal domain-containing protein</fullName>
    </recommendedName>
</protein>
<keyword evidence="3" id="KW-1185">Reference proteome</keyword>
<dbReference type="Pfam" id="PF04122">
    <property type="entry name" value="CW_binding_2"/>
    <property type="match status" value="3"/>
</dbReference>
<dbReference type="EMBL" id="JAAZWO010000007">
    <property type="protein sequence ID" value="MBC2397724.1"/>
    <property type="molecule type" value="Genomic_DNA"/>
</dbReference>
<gene>
    <name evidence="2" type="ORF">HGG79_08045</name>
</gene>
<organism evidence="2 3">
    <name type="scientific">Clostridium tetanomorphum</name>
    <dbReference type="NCBI Taxonomy" id="1553"/>
    <lineage>
        <taxon>Bacteria</taxon>
        <taxon>Bacillati</taxon>
        <taxon>Bacillota</taxon>
        <taxon>Clostridia</taxon>
        <taxon>Eubacteriales</taxon>
        <taxon>Clostridiaceae</taxon>
        <taxon>Clostridium</taxon>
    </lineage>
</organism>
<dbReference type="InterPro" id="IPR051922">
    <property type="entry name" value="Bact_Sporulation_Assoc"/>
</dbReference>
<dbReference type="PANTHER" id="PTHR30032:SF8">
    <property type="entry name" value="GERMINATION-SPECIFIC N-ACETYLMURAMOYL-L-ALANINE AMIDASE"/>
    <property type="match status" value="1"/>
</dbReference>
<reference evidence="2 3" key="1">
    <citation type="submission" date="2020-04" db="EMBL/GenBank/DDBJ databases">
        <title>Genomic insights into acetone-butanol-ethanol (ABE) fermentation by sequencing solventogenic clostridia strains.</title>
        <authorList>
            <person name="Brown S."/>
        </authorList>
    </citation>
    <scope>NUCLEOTIDE SEQUENCE [LARGE SCALE GENOMIC DNA]</scope>
    <source>
        <strain evidence="2 3">DJ011</strain>
    </source>
</reference>
<dbReference type="RefSeq" id="WP_173680037.1">
    <property type="nucleotide sequence ID" value="NZ_JAAZWO010000007.1"/>
</dbReference>
<dbReference type="Pfam" id="PF13243">
    <property type="entry name" value="SQHop_cyclase_C"/>
    <property type="match status" value="1"/>
</dbReference>
<dbReference type="InterPro" id="IPR007253">
    <property type="entry name" value="Cell_wall-bd_2"/>
</dbReference>
<evidence type="ECO:0000313" key="3">
    <source>
        <dbReference type="Proteomes" id="UP000563151"/>
    </source>
</evidence>
<accession>A0A923EB56</accession>
<dbReference type="PANTHER" id="PTHR30032">
    <property type="entry name" value="N-ACETYLMURAMOYL-L-ALANINE AMIDASE-RELATED"/>
    <property type="match status" value="1"/>
</dbReference>
<comment type="caution">
    <text evidence="2">The sequence shown here is derived from an EMBL/GenBank/DDBJ whole genome shotgun (WGS) entry which is preliminary data.</text>
</comment>
<dbReference type="Gene3D" id="1.50.10.20">
    <property type="match status" value="1"/>
</dbReference>
<dbReference type="InterPro" id="IPR032696">
    <property type="entry name" value="SQ_cyclase_C"/>
</dbReference>
<evidence type="ECO:0000313" key="2">
    <source>
        <dbReference type="EMBL" id="MBC2397724.1"/>
    </source>
</evidence>
<dbReference type="Proteomes" id="UP000563151">
    <property type="component" value="Unassembled WGS sequence"/>
</dbReference>
<name>A0A923EB56_CLOTT</name>
<dbReference type="Gene3D" id="3.40.50.12090">
    <property type="match status" value="2"/>
</dbReference>
<feature type="domain" description="Squalene cyclase C-terminal" evidence="1">
    <location>
        <begin position="184"/>
        <end position="277"/>
    </location>
</feature>
<proteinExistence type="predicted"/>
<dbReference type="SUPFAM" id="SSF48239">
    <property type="entry name" value="Terpenoid cyclases/Protein prenyltransferases"/>
    <property type="match status" value="1"/>
</dbReference>
<dbReference type="AlphaFoldDB" id="A0A923EB56"/>
<dbReference type="InterPro" id="IPR008930">
    <property type="entry name" value="Terpenoid_cyclase/PrenylTrfase"/>
</dbReference>
<dbReference type="CDD" id="cd00688">
    <property type="entry name" value="ISOPREN_C2_like"/>
    <property type="match status" value="1"/>
</dbReference>
<evidence type="ECO:0000259" key="1">
    <source>
        <dbReference type="Pfam" id="PF13243"/>
    </source>
</evidence>
<sequence length="684" mass="75518">MKKKIKSILSCIMTFLFIFTSINIMPMKVSASNTDLLNKVNTSMSKVHNFIIKNGTWSSDWKTVAFNKSGLKLPTNYNSDYLKNTEKVLKDAKAYFYKVTDYERITLGVVAAGGDPRNIAGYNLLDKIYNFYDPKNPNRKIDFQGLNGVIYGLIALDTKNYQIPAGAKFTREYMLDYVLENRNSDGGWDLNMNGNHSDVDITSMTLIALAPYHNYVSKSGKKVVDAVREAVQWLSKVQRKDGGFNSWFTENNSESCAQTIIGLCANGIDPTSAQFTKDRNLVENLLRFQQSNGEFYHLMDGSEGVNGMSTEQAYQALVAYKCFASGKGSIYWFDGKKLPNTFKNTDMSNSNVNTEVKEQSKTDNLDIDKDVFVATGDGKTQRVAGNDRFDTSINVAKKLSSRKEEEKFKNIIISSGFGFADSLCGSVLAKQLDAPILLVGKDINSSEKVLNYIKSNLNKDGNVYVLGGEGSVSNIIENTIKNSGYKVKRLAGKDRFQTCNEVFKQVNAKEKTPFVIVNGLNFADALSVSAPASINGYPVLLSGKTSLPDYVKNAINDVKPSEVFIIGGEGAISKNIEGELNKINSQTKITRIAGKDRYDTSLKVNQYFKNNESVLLASGQNYPDALSGSALAAQINGSLLLVNDSSLSKQINFIDKDKTDEVIILGGNASVSKRVQETIEKLFK</sequence>